<dbReference type="PANTHER" id="PTHR33064:SF37">
    <property type="entry name" value="RIBONUCLEASE H"/>
    <property type="match status" value="1"/>
</dbReference>
<dbReference type="Gene3D" id="3.30.70.270">
    <property type="match status" value="1"/>
</dbReference>
<dbReference type="InterPro" id="IPR043502">
    <property type="entry name" value="DNA/RNA_pol_sf"/>
</dbReference>
<feature type="domain" description="Reverse transcriptase" evidence="1">
    <location>
        <begin position="1"/>
        <end position="116"/>
    </location>
</feature>
<proteinExistence type="predicted"/>
<gene>
    <name evidence="2" type="primary">pol_4422</name>
    <name evidence="2" type="ORF">AVEN_262937_1</name>
</gene>
<evidence type="ECO:0000313" key="2">
    <source>
        <dbReference type="EMBL" id="GBM15781.1"/>
    </source>
</evidence>
<sequence length="125" mass="14490">MIDLKSGYWKIDVDDKDREKTAFVTSDGLYECKVMSFGLCNSPATFERMMDTVLRGLKLNICLWYVDDIIVYAPNFQEHKFRFRKVLKCLQEAGLTLNSNKYSFGKKKLTILGHLVDQHGIYPDP</sequence>
<dbReference type="SUPFAM" id="SSF56672">
    <property type="entry name" value="DNA/RNA polymerases"/>
    <property type="match status" value="1"/>
</dbReference>
<dbReference type="PROSITE" id="PS50878">
    <property type="entry name" value="RT_POL"/>
    <property type="match status" value="1"/>
</dbReference>
<dbReference type="Pfam" id="PF00078">
    <property type="entry name" value="RVT_1"/>
    <property type="match status" value="1"/>
</dbReference>
<dbReference type="AlphaFoldDB" id="A0A4Y2DGF9"/>
<accession>A0A4Y2DGF9</accession>
<protein>
    <submittedName>
        <fullName evidence="2">Retrovirus-related Pol polyprotein from transposon 297</fullName>
    </submittedName>
</protein>
<dbReference type="InterPro" id="IPR000477">
    <property type="entry name" value="RT_dom"/>
</dbReference>
<dbReference type="EMBL" id="BGPR01000363">
    <property type="protein sequence ID" value="GBM15781.1"/>
    <property type="molecule type" value="Genomic_DNA"/>
</dbReference>
<name>A0A4Y2DGF9_ARAVE</name>
<comment type="caution">
    <text evidence="2">The sequence shown here is derived from an EMBL/GenBank/DDBJ whole genome shotgun (WGS) entry which is preliminary data.</text>
</comment>
<evidence type="ECO:0000259" key="1">
    <source>
        <dbReference type="PROSITE" id="PS50878"/>
    </source>
</evidence>
<dbReference type="CDD" id="cd01647">
    <property type="entry name" value="RT_LTR"/>
    <property type="match status" value="1"/>
</dbReference>
<keyword evidence="3" id="KW-1185">Reference proteome</keyword>
<dbReference type="GO" id="GO:0071897">
    <property type="term" value="P:DNA biosynthetic process"/>
    <property type="evidence" value="ECO:0007669"/>
    <property type="project" value="UniProtKB-ARBA"/>
</dbReference>
<dbReference type="Gene3D" id="3.10.10.10">
    <property type="entry name" value="HIV Type 1 Reverse Transcriptase, subunit A, domain 1"/>
    <property type="match status" value="1"/>
</dbReference>
<dbReference type="PANTHER" id="PTHR33064">
    <property type="entry name" value="POL PROTEIN"/>
    <property type="match status" value="1"/>
</dbReference>
<dbReference type="OrthoDB" id="6428789at2759"/>
<reference evidence="2 3" key="1">
    <citation type="journal article" date="2019" name="Sci. Rep.">
        <title>Orb-weaving spider Araneus ventricosus genome elucidates the spidroin gene catalogue.</title>
        <authorList>
            <person name="Kono N."/>
            <person name="Nakamura H."/>
            <person name="Ohtoshi R."/>
            <person name="Moran D.A.P."/>
            <person name="Shinohara A."/>
            <person name="Yoshida Y."/>
            <person name="Fujiwara M."/>
            <person name="Mori M."/>
            <person name="Tomita M."/>
            <person name="Arakawa K."/>
        </authorList>
    </citation>
    <scope>NUCLEOTIDE SEQUENCE [LARGE SCALE GENOMIC DNA]</scope>
</reference>
<dbReference type="Proteomes" id="UP000499080">
    <property type="component" value="Unassembled WGS sequence"/>
</dbReference>
<dbReference type="FunFam" id="3.30.70.270:FF:000003">
    <property type="entry name" value="Transposon Ty3-G Gag-Pol polyprotein"/>
    <property type="match status" value="1"/>
</dbReference>
<evidence type="ECO:0000313" key="3">
    <source>
        <dbReference type="Proteomes" id="UP000499080"/>
    </source>
</evidence>
<dbReference type="InterPro" id="IPR051320">
    <property type="entry name" value="Viral_Replic_Matur_Polypro"/>
</dbReference>
<dbReference type="InterPro" id="IPR043128">
    <property type="entry name" value="Rev_trsase/Diguanyl_cyclase"/>
</dbReference>
<organism evidence="2 3">
    <name type="scientific">Araneus ventricosus</name>
    <name type="common">Orbweaver spider</name>
    <name type="synonym">Epeira ventricosa</name>
    <dbReference type="NCBI Taxonomy" id="182803"/>
    <lineage>
        <taxon>Eukaryota</taxon>
        <taxon>Metazoa</taxon>
        <taxon>Ecdysozoa</taxon>
        <taxon>Arthropoda</taxon>
        <taxon>Chelicerata</taxon>
        <taxon>Arachnida</taxon>
        <taxon>Araneae</taxon>
        <taxon>Araneomorphae</taxon>
        <taxon>Entelegynae</taxon>
        <taxon>Araneoidea</taxon>
        <taxon>Araneidae</taxon>
        <taxon>Araneus</taxon>
    </lineage>
</organism>